<dbReference type="Gene3D" id="3.40.50.2000">
    <property type="entry name" value="Glycogen Phosphorylase B"/>
    <property type="match status" value="2"/>
</dbReference>
<protein>
    <submittedName>
        <fullName evidence="3">Glycosyltransferase family 4 protein</fullName>
        <ecNumber evidence="3">2.4.-.-</ecNumber>
    </submittedName>
</protein>
<dbReference type="PANTHER" id="PTHR45947">
    <property type="entry name" value="SULFOQUINOVOSYL TRANSFERASE SQD2"/>
    <property type="match status" value="1"/>
</dbReference>
<feature type="domain" description="Glycosyl transferase family 1" evidence="1">
    <location>
        <begin position="199"/>
        <end position="362"/>
    </location>
</feature>
<dbReference type="InterPro" id="IPR028098">
    <property type="entry name" value="Glyco_trans_4-like_N"/>
</dbReference>
<dbReference type="PANTHER" id="PTHR45947:SF3">
    <property type="entry name" value="SULFOQUINOVOSYL TRANSFERASE SQD2"/>
    <property type="match status" value="1"/>
</dbReference>
<name>A0ABZ1CA61_9BACT</name>
<organism evidence="3 4">
    <name type="scientific">Actomonas aquatica</name>
    <dbReference type="NCBI Taxonomy" id="2866162"/>
    <lineage>
        <taxon>Bacteria</taxon>
        <taxon>Pseudomonadati</taxon>
        <taxon>Verrucomicrobiota</taxon>
        <taxon>Opitutia</taxon>
        <taxon>Opitutales</taxon>
        <taxon>Opitutaceae</taxon>
        <taxon>Actomonas</taxon>
    </lineage>
</organism>
<proteinExistence type="predicted"/>
<keyword evidence="3" id="KW-0808">Transferase</keyword>
<dbReference type="GO" id="GO:0016757">
    <property type="term" value="F:glycosyltransferase activity"/>
    <property type="evidence" value="ECO:0007669"/>
    <property type="project" value="UniProtKB-KW"/>
</dbReference>
<accession>A0ABZ1CA61</accession>
<dbReference type="Proteomes" id="UP000738431">
    <property type="component" value="Chromosome"/>
</dbReference>
<reference evidence="3 4" key="1">
    <citation type="submission" date="2023-12" db="EMBL/GenBank/DDBJ databases">
        <title>Description of an unclassified Opitutus bacterium of Verrucomicrobiota.</title>
        <authorList>
            <person name="Zhang D.-F."/>
        </authorList>
    </citation>
    <scope>NUCLEOTIDE SEQUENCE [LARGE SCALE GENOMIC DNA]</scope>
    <source>
        <strain evidence="3 4">WL0086</strain>
    </source>
</reference>
<gene>
    <name evidence="3" type="ORF">K1X11_003935</name>
</gene>
<dbReference type="InterPro" id="IPR001296">
    <property type="entry name" value="Glyco_trans_1"/>
</dbReference>
<dbReference type="Pfam" id="PF13439">
    <property type="entry name" value="Glyco_transf_4"/>
    <property type="match status" value="1"/>
</dbReference>
<dbReference type="CDD" id="cd03801">
    <property type="entry name" value="GT4_PimA-like"/>
    <property type="match status" value="1"/>
</dbReference>
<evidence type="ECO:0000313" key="3">
    <source>
        <dbReference type="EMBL" id="WRQ88540.1"/>
    </source>
</evidence>
<dbReference type="EMBL" id="CP139781">
    <property type="protein sequence ID" value="WRQ88540.1"/>
    <property type="molecule type" value="Genomic_DNA"/>
</dbReference>
<evidence type="ECO:0000313" key="4">
    <source>
        <dbReference type="Proteomes" id="UP000738431"/>
    </source>
</evidence>
<dbReference type="InterPro" id="IPR050194">
    <property type="entry name" value="Glycosyltransferase_grp1"/>
</dbReference>
<dbReference type="EC" id="2.4.-.-" evidence="3"/>
<sequence>MSDPAFNPLSSQTLYLITHEFYPKRGGIATFTEEMAKASVGLGLDVEVWAQEAPTVRDASLWPFRVWRMPLKGTHDLTCQLRLAWQLIRRRRELRRATVYLPEPGPMLTLMLLQRFHAFRPKHLVLTFHGSEVLKFYRNPLIRPLARRLIGYANRISVLSGYTRDLLHTHFPEARSKILLTPGALRSDFAVVEHPATAPNPKVVILTVGRLHPRKGQLITLQALQALAPRFRDQIEYWLVGSTAKESYEQSLRSTAAQCDFPVRFFGDVPDNELSRIYDRADVFGMTSIDFGNSVEGFGLVYLEAAAHGLPVVAHAVGGVAEAVADGETGLLVPPHHPAQLTAAFEKLISDRALRERLGQAGWNWARRNNWSHSARVLFGEALADS</sequence>
<keyword evidence="3" id="KW-0328">Glycosyltransferase</keyword>
<dbReference type="RefSeq" id="WP_221032974.1">
    <property type="nucleotide sequence ID" value="NZ_CP139781.1"/>
</dbReference>
<evidence type="ECO:0000259" key="1">
    <source>
        <dbReference type="Pfam" id="PF00534"/>
    </source>
</evidence>
<keyword evidence="4" id="KW-1185">Reference proteome</keyword>
<dbReference type="Pfam" id="PF00534">
    <property type="entry name" value="Glycos_transf_1"/>
    <property type="match status" value="1"/>
</dbReference>
<evidence type="ECO:0000259" key="2">
    <source>
        <dbReference type="Pfam" id="PF13439"/>
    </source>
</evidence>
<dbReference type="SUPFAM" id="SSF53756">
    <property type="entry name" value="UDP-Glycosyltransferase/glycogen phosphorylase"/>
    <property type="match status" value="1"/>
</dbReference>
<feature type="domain" description="Glycosyltransferase subfamily 4-like N-terminal" evidence="2">
    <location>
        <begin position="26"/>
        <end position="179"/>
    </location>
</feature>